<feature type="transmembrane region" description="Helical" evidence="6">
    <location>
        <begin position="330"/>
        <end position="352"/>
    </location>
</feature>
<protein>
    <submittedName>
        <fullName evidence="7">Polysaccharide biosynthesis protein</fullName>
    </submittedName>
</protein>
<dbReference type="AlphaFoldDB" id="F9CY96"/>
<comment type="subcellular location">
    <subcellularLocation>
        <location evidence="1">Cell membrane</location>
        <topology evidence="1">Multi-pass membrane protein</topology>
    </subcellularLocation>
</comment>
<evidence type="ECO:0000256" key="1">
    <source>
        <dbReference type="ARBA" id="ARBA00004651"/>
    </source>
</evidence>
<evidence type="ECO:0000256" key="3">
    <source>
        <dbReference type="ARBA" id="ARBA00022692"/>
    </source>
</evidence>
<feature type="transmembrane region" description="Helical" evidence="6">
    <location>
        <begin position="84"/>
        <end position="102"/>
    </location>
</feature>
<keyword evidence="2" id="KW-1003">Cell membrane</keyword>
<evidence type="ECO:0000313" key="7">
    <source>
        <dbReference type="EMBL" id="EGP92874.1"/>
    </source>
</evidence>
<reference evidence="7 8" key="1">
    <citation type="journal article" date="2011" name="J. Bacteriol.">
        <title>Genome Sequence of an Ammonia-Oxidizing Soil Archaeon, "Candidatus Nitrosoarchaeum koreensis" MY1.</title>
        <authorList>
            <person name="Kim B.K."/>
            <person name="Jung M.Y."/>
            <person name="Yu D.S."/>
            <person name="Park S.J."/>
            <person name="Oh T.K."/>
            <person name="Rhee S.K."/>
            <person name="Kim J.F."/>
        </authorList>
    </citation>
    <scope>NUCLEOTIDE SEQUENCE [LARGE SCALE GENOMIC DNA]</scope>
    <source>
        <strain evidence="7 8">MY1</strain>
    </source>
</reference>
<feature type="transmembrane region" description="Helical" evidence="6">
    <location>
        <begin position="358"/>
        <end position="379"/>
    </location>
</feature>
<sequence>MNKVKEFFSKFKDLSSLGLGVGISNAIGGIFWFYMAALLGTEKYGEVSYLISIGVIASMIALIGSGNTIIVYAAKGVKIQPPMFLMVILSSLITSTILFFIFVNDFSISLYVIGYVIFMLITSNLLGKKFYRNYSKFIIAQKILMVALAVGFFYVLEIQGIILGIAVSFFPFGFLIYKEFKNTKIDFSLVSSRVGFIFNNYLLDLTNAFRGSLDKLIIAPLLGFGLLGNYQLGIQFMAMLHLVPGIIFQYTLAHDATGNQNKLLKKIIILFSVLLAILSIILAPIILPILFPKFIEAIEIIQIMSISIIPATVITTYVSKFLGMAKSKIVIIGSGLYLGVQIPAILILGTIWGVNGSAISIVIASTVHAIYFILVERLLSKNRH</sequence>
<keyword evidence="3 6" id="KW-0812">Transmembrane</keyword>
<dbReference type="PANTHER" id="PTHR30250">
    <property type="entry name" value="PST FAMILY PREDICTED COLANIC ACID TRANSPORTER"/>
    <property type="match status" value="1"/>
</dbReference>
<feature type="transmembrane region" description="Helical" evidence="6">
    <location>
        <begin position="14"/>
        <end position="35"/>
    </location>
</feature>
<evidence type="ECO:0000256" key="5">
    <source>
        <dbReference type="ARBA" id="ARBA00023136"/>
    </source>
</evidence>
<dbReference type="STRING" id="1001994.MY1_0087"/>
<dbReference type="PANTHER" id="PTHR30250:SF28">
    <property type="entry name" value="POLYSACCHARIDE BIOSYNTHESIS PROTEIN"/>
    <property type="match status" value="1"/>
</dbReference>
<dbReference type="GO" id="GO:0005886">
    <property type="term" value="C:plasma membrane"/>
    <property type="evidence" value="ECO:0007669"/>
    <property type="project" value="UniProtKB-SubCell"/>
</dbReference>
<dbReference type="Proteomes" id="UP000004440">
    <property type="component" value="Unassembled WGS sequence"/>
</dbReference>
<feature type="transmembrane region" description="Helical" evidence="6">
    <location>
        <begin position="297"/>
        <end position="318"/>
    </location>
</feature>
<feature type="transmembrane region" description="Helical" evidence="6">
    <location>
        <begin position="138"/>
        <end position="155"/>
    </location>
</feature>
<comment type="caution">
    <text evidence="7">The sequence shown here is derived from an EMBL/GenBank/DDBJ whole genome shotgun (WGS) entry which is preliminary data.</text>
</comment>
<evidence type="ECO:0000256" key="4">
    <source>
        <dbReference type="ARBA" id="ARBA00022989"/>
    </source>
</evidence>
<feature type="transmembrane region" description="Helical" evidence="6">
    <location>
        <begin position="161"/>
        <end position="177"/>
    </location>
</feature>
<name>F9CY96_9ARCH</name>
<evidence type="ECO:0000313" key="8">
    <source>
        <dbReference type="Proteomes" id="UP000004440"/>
    </source>
</evidence>
<keyword evidence="4 6" id="KW-1133">Transmembrane helix</keyword>
<dbReference type="PROSITE" id="PS00430">
    <property type="entry name" value="TONB_DEPENDENT_REC_1"/>
    <property type="match status" value="1"/>
</dbReference>
<feature type="transmembrane region" description="Helical" evidence="6">
    <location>
        <begin position="108"/>
        <end position="126"/>
    </location>
</feature>
<evidence type="ECO:0000256" key="6">
    <source>
        <dbReference type="SAM" id="Phobius"/>
    </source>
</evidence>
<keyword evidence="8" id="KW-1185">Reference proteome</keyword>
<dbReference type="InterPro" id="IPR010916">
    <property type="entry name" value="TonB_box_CS"/>
</dbReference>
<feature type="transmembrane region" description="Helical" evidence="6">
    <location>
        <begin position="267"/>
        <end position="291"/>
    </location>
</feature>
<proteinExistence type="predicted"/>
<keyword evidence="5 6" id="KW-0472">Membrane</keyword>
<dbReference type="InterPro" id="IPR050833">
    <property type="entry name" value="Poly_Biosynth_Transport"/>
</dbReference>
<dbReference type="RefSeq" id="WP_007549459.1">
    <property type="nucleotide sequence ID" value="NZ_AFPU01000001.1"/>
</dbReference>
<feature type="transmembrane region" description="Helical" evidence="6">
    <location>
        <begin position="47"/>
        <end position="72"/>
    </location>
</feature>
<accession>F9CY96</accession>
<gene>
    <name evidence="7" type="ORF">MY1_0087</name>
</gene>
<evidence type="ECO:0000256" key="2">
    <source>
        <dbReference type="ARBA" id="ARBA00022475"/>
    </source>
</evidence>
<dbReference type="OrthoDB" id="12322at2157"/>
<organism evidence="7 8">
    <name type="scientific">Nitrosarchaeum koreense MY1</name>
    <dbReference type="NCBI Taxonomy" id="1001994"/>
    <lineage>
        <taxon>Archaea</taxon>
        <taxon>Nitrososphaerota</taxon>
        <taxon>Nitrososphaeria</taxon>
        <taxon>Nitrosopumilales</taxon>
        <taxon>Nitrosopumilaceae</taxon>
        <taxon>Nitrosarchaeum</taxon>
    </lineage>
</organism>
<dbReference type="EMBL" id="AFPU01000001">
    <property type="protein sequence ID" value="EGP92874.1"/>
    <property type="molecule type" value="Genomic_DNA"/>
</dbReference>